<keyword evidence="2" id="KW-1185">Reference proteome</keyword>
<comment type="caution">
    <text evidence="1">The sequence shown here is derived from an EMBL/GenBank/DDBJ whole genome shotgun (WGS) entry which is preliminary data.</text>
</comment>
<evidence type="ECO:0000313" key="1">
    <source>
        <dbReference type="EMBL" id="PTE17189.1"/>
    </source>
</evidence>
<dbReference type="Proteomes" id="UP000241899">
    <property type="component" value="Unassembled WGS sequence"/>
</dbReference>
<sequence length="97" mass="10543">MRPATVFVLLAAVAACGPIPVERAEDECFRQARLASQPRGMVGIGAGSGGLVSKIEVEITSDYLRGRDPSEVYARCVYQKSGQLPTRPLYSRDDWKG</sequence>
<accession>A0A2T4JGZ8</accession>
<reference evidence="1 2" key="1">
    <citation type="submission" date="2018-03" db="EMBL/GenBank/DDBJ databases">
        <title>Rhodobacter veldkampii.</title>
        <authorList>
            <person name="Meyer T.E."/>
            <person name="Miller S."/>
            <person name="Lodha T."/>
            <person name="Gandham S."/>
            <person name="Chintalapati S."/>
            <person name="Chintalapati V.R."/>
        </authorList>
    </citation>
    <scope>NUCLEOTIDE SEQUENCE [LARGE SCALE GENOMIC DNA]</scope>
    <source>
        <strain evidence="1 2">DSM 11550</strain>
    </source>
</reference>
<dbReference type="RefSeq" id="WP_107325295.1">
    <property type="nucleotide sequence ID" value="NZ_NHSP01000020.1"/>
</dbReference>
<evidence type="ECO:0000313" key="2">
    <source>
        <dbReference type="Proteomes" id="UP000241899"/>
    </source>
</evidence>
<dbReference type="OrthoDB" id="7691501at2"/>
<gene>
    <name evidence="1" type="ORF">C5F46_10440</name>
</gene>
<proteinExistence type="predicted"/>
<evidence type="ECO:0008006" key="3">
    <source>
        <dbReference type="Google" id="ProtNLM"/>
    </source>
</evidence>
<dbReference type="AlphaFoldDB" id="A0A2T4JGZ8"/>
<protein>
    <recommendedName>
        <fullName evidence="3">Lipoprotein</fullName>
    </recommendedName>
</protein>
<dbReference type="EMBL" id="PZKF01000022">
    <property type="protein sequence ID" value="PTE17189.1"/>
    <property type="molecule type" value="Genomic_DNA"/>
</dbReference>
<organism evidence="1 2">
    <name type="scientific">Phaeovulum veldkampii DSM 11550</name>
    <dbReference type="NCBI Taxonomy" id="1185920"/>
    <lineage>
        <taxon>Bacteria</taxon>
        <taxon>Pseudomonadati</taxon>
        <taxon>Pseudomonadota</taxon>
        <taxon>Alphaproteobacteria</taxon>
        <taxon>Rhodobacterales</taxon>
        <taxon>Paracoccaceae</taxon>
        <taxon>Phaeovulum</taxon>
    </lineage>
</organism>
<name>A0A2T4JGZ8_9RHOB</name>
<dbReference type="PROSITE" id="PS51257">
    <property type="entry name" value="PROKAR_LIPOPROTEIN"/>
    <property type="match status" value="1"/>
</dbReference>